<proteinExistence type="predicted"/>
<evidence type="ECO:0000313" key="2">
    <source>
        <dbReference type="Proteomes" id="UP000762676"/>
    </source>
</evidence>
<keyword evidence="2" id="KW-1185">Reference proteome</keyword>
<dbReference type="Proteomes" id="UP000762676">
    <property type="component" value="Unassembled WGS sequence"/>
</dbReference>
<gene>
    <name evidence="1" type="ORF">ElyMa_004730300</name>
</gene>
<comment type="caution">
    <text evidence="1">The sequence shown here is derived from an EMBL/GenBank/DDBJ whole genome shotgun (WGS) entry which is preliminary data.</text>
</comment>
<dbReference type="Pfam" id="PF13365">
    <property type="entry name" value="Trypsin_2"/>
    <property type="match status" value="1"/>
</dbReference>
<organism evidence="1 2">
    <name type="scientific">Elysia marginata</name>
    <dbReference type="NCBI Taxonomy" id="1093978"/>
    <lineage>
        <taxon>Eukaryota</taxon>
        <taxon>Metazoa</taxon>
        <taxon>Spiralia</taxon>
        <taxon>Lophotrochozoa</taxon>
        <taxon>Mollusca</taxon>
        <taxon>Gastropoda</taxon>
        <taxon>Heterobranchia</taxon>
        <taxon>Euthyneura</taxon>
        <taxon>Panpulmonata</taxon>
        <taxon>Sacoglossa</taxon>
        <taxon>Placobranchoidea</taxon>
        <taxon>Plakobranchidae</taxon>
        <taxon>Elysia</taxon>
    </lineage>
</organism>
<dbReference type="AlphaFoldDB" id="A0AAV4IFS4"/>
<sequence length="341" mass="39625">MVSLFEKGHHECEFFSGGREHEAAESCHNWQICEKNPGHEKFISAQVFKDNYLPRLHSGRKREVLRCLIDRTVRLRVYCTSIDRPDDDAMVEYRGTGITLVGTGFVRMVRKPEYNRPCFCDNCHGIGTRKKWSFSVETCRHVVFNTEEAKRTKVDLFYDDASCKQDGRMKSVRAVEVVECRPDRDWCEMLCTTCDEDLGERIESAMYCWLEIDKLNHQDVSDLGLLPSCDKEYDPVLIVSHPHGQPKKISMGDVARYPDEQNSRVEYNTPTCPGSSGALVFFYVHLYGRDVFWLFSPLHSGSYGKTSTEQTHKLNLFRRLFNKLWGHESSHEQLNFGYNWF</sequence>
<dbReference type="EMBL" id="BMAT01009499">
    <property type="protein sequence ID" value="GFS07406.1"/>
    <property type="molecule type" value="Genomic_DNA"/>
</dbReference>
<name>A0AAV4IFS4_9GAST</name>
<accession>A0AAV4IFS4</accession>
<evidence type="ECO:0000313" key="1">
    <source>
        <dbReference type="EMBL" id="GFS07406.1"/>
    </source>
</evidence>
<protein>
    <submittedName>
        <fullName evidence="1">Uncharacterized protein</fullName>
    </submittedName>
</protein>
<reference evidence="1 2" key="1">
    <citation type="journal article" date="2021" name="Elife">
        <title>Chloroplast acquisition without the gene transfer in kleptoplastic sea slugs, Plakobranchus ocellatus.</title>
        <authorList>
            <person name="Maeda T."/>
            <person name="Takahashi S."/>
            <person name="Yoshida T."/>
            <person name="Shimamura S."/>
            <person name="Takaki Y."/>
            <person name="Nagai Y."/>
            <person name="Toyoda A."/>
            <person name="Suzuki Y."/>
            <person name="Arimoto A."/>
            <person name="Ishii H."/>
            <person name="Satoh N."/>
            <person name="Nishiyama T."/>
            <person name="Hasebe M."/>
            <person name="Maruyama T."/>
            <person name="Minagawa J."/>
            <person name="Obokata J."/>
            <person name="Shigenobu S."/>
        </authorList>
    </citation>
    <scope>NUCLEOTIDE SEQUENCE [LARGE SCALE GENOMIC DNA]</scope>
</reference>